<feature type="region of interest" description="Disordered" evidence="1">
    <location>
        <begin position="19"/>
        <end position="38"/>
    </location>
</feature>
<gene>
    <name evidence="2" type="ORF">TBRA_LOCUS6324</name>
</gene>
<evidence type="ECO:0000256" key="1">
    <source>
        <dbReference type="SAM" id="MobiDB-lite"/>
    </source>
</evidence>
<feature type="non-terminal residue" evidence="2">
    <location>
        <position position="1"/>
    </location>
</feature>
<reference evidence="2 3" key="1">
    <citation type="submission" date="2020-02" db="EMBL/GenBank/DDBJ databases">
        <authorList>
            <person name="Ferguson B K."/>
        </authorList>
    </citation>
    <scope>NUCLEOTIDE SEQUENCE [LARGE SCALE GENOMIC DNA]</scope>
</reference>
<sequence>WQRCRTLYSVVPIRSTARTKKQLSPPWTQAPGRPSADSHLHIRDTRKFFESSITLVTKHTPANLNVASDRRQTVHRGNAMRYFATRMHV</sequence>
<dbReference type="EMBL" id="CADCXV010000741">
    <property type="protein sequence ID" value="CAB0034426.1"/>
    <property type="molecule type" value="Genomic_DNA"/>
</dbReference>
<keyword evidence="3" id="KW-1185">Reference proteome</keyword>
<accession>A0A6H5ID22</accession>
<evidence type="ECO:0000313" key="3">
    <source>
        <dbReference type="Proteomes" id="UP000479190"/>
    </source>
</evidence>
<name>A0A6H5ID22_9HYME</name>
<proteinExistence type="predicted"/>
<organism evidence="2 3">
    <name type="scientific">Trichogramma brassicae</name>
    <dbReference type="NCBI Taxonomy" id="86971"/>
    <lineage>
        <taxon>Eukaryota</taxon>
        <taxon>Metazoa</taxon>
        <taxon>Ecdysozoa</taxon>
        <taxon>Arthropoda</taxon>
        <taxon>Hexapoda</taxon>
        <taxon>Insecta</taxon>
        <taxon>Pterygota</taxon>
        <taxon>Neoptera</taxon>
        <taxon>Endopterygota</taxon>
        <taxon>Hymenoptera</taxon>
        <taxon>Apocrita</taxon>
        <taxon>Proctotrupomorpha</taxon>
        <taxon>Chalcidoidea</taxon>
        <taxon>Trichogrammatidae</taxon>
        <taxon>Trichogramma</taxon>
    </lineage>
</organism>
<dbReference type="AlphaFoldDB" id="A0A6H5ID22"/>
<dbReference type="Proteomes" id="UP000479190">
    <property type="component" value="Unassembled WGS sequence"/>
</dbReference>
<evidence type="ECO:0000313" key="2">
    <source>
        <dbReference type="EMBL" id="CAB0034426.1"/>
    </source>
</evidence>
<protein>
    <submittedName>
        <fullName evidence="2">Uncharacterized protein</fullName>
    </submittedName>
</protein>